<name>X1H1V1_9ZZZZ</name>
<sequence length="50" mass="5741">MLQPHLIATVNQKVLSLLAKFSDQEFYEREIARKLGISYGSANRALNELY</sequence>
<feature type="non-terminal residue" evidence="1">
    <location>
        <position position="50"/>
    </location>
</feature>
<gene>
    <name evidence="1" type="ORF">S03H2_37196</name>
</gene>
<evidence type="ECO:0000313" key="1">
    <source>
        <dbReference type="EMBL" id="GAH47844.1"/>
    </source>
</evidence>
<proteinExistence type="predicted"/>
<dbReference type="InterPro" id="IPR036390">
    <property type="entry name" value="WH_DNA-bd_sf"/>
</dbReference>
<protein>
    <recommendedName>
        <fullName evidence="2">Helix-turn-helix type 11 domain-containing protein</fullName>
    </recommendedName>
</protein>
<dbReference type="EMBL" id="BARU01022870">
    <property type="protein sequence ID" value="GAH47844.1"/>
    <property type="molecule type" value="Genomic_DNA"/>
</dbReference>
<organism evidence="1">
    <name type="scientific">marine sediment metagenome</name>
    <dbReference type="NCBI Taxonomy" id="412755"/>
    <lineage>
        <taxon>unclassified sequences</taxon>
        <taxon>metagenomes</taxon>
        <taxon>ecological metagenomes</taxon>
    </lineage>
</organism>
<dbReference type="AlphaFoldDB" id="X1H1V1"/>
<accession>X1H1V1</accession>
<comment type="caution">
    <text evidence="1">The sequence shown here is derived from an EMBL/GenBank/DDBJ whole genome shotgun (WGS) entry which is preliminary data.</text>
</comment>
<evidence type="ECO:0008006" key="2">
    <source>
        <dbReference type="Google" id="ProtNLM"/>
    </source>
</evidence>
<reference evidence="1" key="1">
    <citation type="journal article" date="2014" name="Front. Microbiol.">
        <title>High frequency of phylogenetically diverse reductive dehalogenase-homologous genes in deep subseafloor sedimentary metagenomes.</title>
        <authorList>
            <person name="Kawai M."/>
            <person name="Futagami T."/>
            <person name="Toyoda A."/>
            <person name="Takaki Y."/>
            <person name="Nishi S."/>
            <person name="Hori S."/>
            <person name="Arai W."/>
            <person name="Tsubouchi T."/>
            <person name="Morono Y."/>
            <person name="Uchiyama I."/>
            <person name="Ito T."/>
            <person name="Fujiyama A."/>
            <person name="Inagaki F."/>
            <person name="Takami H."/>
        </authorList>
    </citation>
    <scope>NUCLEOTIDE SEQUENCE</scope>
    <source>
        <strain evidence="1">Expedition CK06-06</strain>
    </source>
</reference>
<dbReference type="SUPFAM" id="SSF46785">
    <property type="entry name" value="Winged helix' DNA-binding domain"/>
    <property type="match status" value="1"/>
</dbReference>